<evidence type="ECO:0000256" key="2">
    <source>
        <dbReference type="ARBA" id="ARBA00022438"/>
    </source>
</evidence>
<evidence type="ECO:0000256" key="5">
    <source>
        <dbReference type="ARBA" id="ARBA00022801"/>
    </source>
</evidence>
<organism evidence="6 7">
    <name type="scientific">Staphylococcus gallinarum</name>
    <dbReference type="NCBI Taxonomy" id="1293"/>
    <lineage>
        <taxon>Bacteria</taxon>
        <taxon>Bacillati</taxon>
        <taxon>Bacillota</taxon>
        <taxon>Bacilli</taxon>
        <taxon>Bacillales</taxon>
        <taxon>Staphylococcaceae</taxon>
        <taxon>Staphylococcus</taxon>
    </lineage>
</organism>
<dbReference type="InterPro" id="IPR051464">
    <property type="entry name" value="Peptidase_M42_aminopept"/>
</dbReference>
<keyword evidence="4" id="KW-0479">Metal-binding</keyword>
<evidence type="ECO:0000256" key="4">
    <source>
        <dbReference type="ARBA" id="ARBA00022723"/>
    </source>
</evidence>
<dbReference type="InterPro" id="IPR008007">
    <property type="entry name" value="Peptidase_M42"/>
</dbReference>
<keyword evidence="3" id="KW-0645">Protease</keyword>
<gene>
    <name evidence="6" type="primary">ysdC_2</name>
    <name evidence="6" type="ORF">NCTC12195_04361</name>
</gene>
<accession>A0A380FNU4</accession>
<proteinExistence type="inferred from homology"/>
<reference evidence="6 7" key="1">
    <citation type="submission" date="2018-06" db="EMBL/GenBank/DDBJ databases">
        <authorList>
            <consortium name="Pathogen Informatics"/>
            <person name="Doyle S."/>
        </authorList>
    </citation>
    <scope>NUCLEOTIDE SEQUENCE [LARGE SCALE GENOMIC DNA]</scope>
    <source>
        <strain evidence="6 7">NCTC12195</strain>
    </source>
</reference>
<dbReference type="SUPFAM" id="SSF101821">
    <property type="entry name" value="Aminopeptidase/glucanase lid domain"/>
    <property type="match status" value="1"/>
</dbReference>
<dbReference type="Pfam" id="PF05343">
    <property type="entry name" value="Peptidase_M42"/>
    <property type="match status" value="1"/>
</dbReference>
<dbReference type="Proteomes" id="UP000255277">
    <property type="component" value="Unassembled WGS sequence"/>
</dbReference>
<comment type="similarity">
    <text evidence="1">Belongs to the peptidase M42 family.</text>
</comment>
<dbReference type="GO" id="GO:0004177">
    <property type="term" value="F:aminopeptidase activity"/>
    <property type="evidence" value="ECO:0007669"/>
    <property type="project" value="UniProtKB-KW"/>
</dbReference>
<dbReference type="GO" id="GO:0006508">
    <property type="term" value="P:proteolysis"/>
    <property type="evidence" value="ECO:0007669"/>
    <property type="project" value="UniProtKB-KW"/>
</dbReference>
<sequence>MVTKTLMVAGHLDEIGFIVTKIDKDGFLKFTPIGGWWNQVMLSQKVTVTNR</sequence>
<evidence type="ECO:0000313" key="7">
    <source>
        <dbReference type="Proteomes" id="UP000255277"/>
    </source>
</evidence>
<dbReference type="Gene3D" id="2.40.30.40">
    <property type="entry name" value="Peptidase M42, domain 2"/>
    <property type="match status" value="1"/>
</dbReference>
<evidence type="ECO:0000313" key="6">
    <source>
        <dbReference type="EMBL" id="SUM34834.1"/>
    </source>
</evidence>
<dbReference type="PANTHER" id="PTHR32481">
    <property type="entry name" value="AMINOPEPTIDASE"/>
    <property type="match status" value="1"/>
</dbReference>
<protein>
    <submittedName>
        <fullName evidence="6">Peptidase</fullName>
        <ecNumber evidence="6">3.4.11.-</ecNumber>
    </submittedName>
</protein>
<name>A0A380FNU4_STAGA</name>
<dbReference type="AlphaFoldDB" id="A0A380FNU4"/>
<dbReference type="EMBL" id="UHDK01000001">
    <property type="protein sequence ID" value="SUM34834.1"/>
    <property type="molecule type" value="Genomic_DNA"/>
</dbReference>
<keyword evidence="5 6" id="KW-0378">Hydrolase</keyword>
<evidence type="ECO:0000256" key="1">
    <source>
        <dbReference type="ARBA" id="ARBA00006272"/>
    </source>
</evidence>
<evidence type="ECO:0000256" key="3">
    <source>
        <dbReference type="ARBA" id="ARBA00022670"/>
    </source>
</evidence>
<dbReference type="PANTHER" id="PTHR32481:SF21">
    <property type="entry name" value="AMINOPEPTIDASE YSDC-RELATED"/>
    <property type="match status" value="1"/>
</dbReference>
<keyword evidence="2 6" id="KW-0031">Aminopeptidase</keyword>
<dbReference type="GO" id="GO:0046872">
    <property type="term" value="F:metal ion binding"/>
    <property type="evidence" value="ECO:0007669"/>
    <property type="project" value="UniProtKB-KW"/>
</dbReference>
<dbReference type="EC" id="3.4.11.-" evidence="6"/>
<dbReference type="InterPro" id="IPR023367">
    <property type="entry name" value="Peptidase_M42_dom2"/>
</dbReference>